<accession>A0A0L6U9Z6</accession>
<organism evidence="1 2">
    <name type="scientific">Puccinia sorghi</name>
    <dbReference type="NCBI Taxonomy" id="27349"/>
    <lineage>
        <taxon>Eukaryota</taxon>
        <taxon>Fungi</taxon>
        <taxon>Dikarya</taxon>
        <taxon>Basidiomycota</taxon>
        <taxon>Pucciniomycotina</taxon>
        <taxon>Pucciniomycetes</taxon>
        <taxon>Pucciniales</taxon>
        <taxon>Pucciniaceae</taxon>
        <taxon>Puccinia</taxon>
    </lineage>
</organism>
<dbReference type="VEuPathDB" id="FungiDB:VP01_820g2"/>
<name>A0A0L6U9Z6_9BASI</name>
<evidence type="ECO:0000313" key="2">
    <source>
        <dbReference type="Proteomes" id="UP000037035"/>
    </source>
</evidence>
<evidence type="ECO:0000313" key="1">
    <source>
        <dbReference type="EMBL" id="KNZ45353.1"/>
    </source>
</evidence>
<keyword evidence="2" id="KW-1185">Reference proteome</keyword>
<proteinExistence type="predicted"/>
<gene>
    <name evidence="1" type="ORF">VP01_820g2</name>
</gene>
<dbReference type="AlphaFoldDB" id="A0A0L6U9Z6"/>
<protein>
    <submittedName>
        <fullName evidence="1">Uncharacterized protein</fullName>
    </submittedName>
</protein>
<comment type="caution">
    <text evidence="1">The sequence shown here is derived from an EMBL/GenBank/DDBJ whole genome shotgun (WGS) entry which is preliminary data.</text>
</comment>
<sequence>MHASVTRSAYVHIRFLLGLVKTTSFPLQTHNTSKLLHALELVAFIAKDKILILQDAQAGKTKVGKNLIHIQDGHITYVHAYMSKAGIQFWGPNLDEGPESLFNVACRMTALILFQKIAVTGDNFLNFNPQYKDDMLLFINAYNQYIHHVLAQKHHSEMKKPGSIQAMVGSLNVSRNLTQLGDVRVKWGLLNDLSESYMRVLRDISAHSDDGYDPQKASKVASRQTSWMSATGSPHGLQARSALCLTSRRWHSYPIQIDLSLGRITHHTTLMQSCLTNPSTNLWLGIAWRR</sequence>
<dbReference type="EMBL" id="LAVV01013727">
    <property type="protein sequence ID" value="KNZ45353.1"/>
    <property type="molecule type" value="Genomic_DNA"/>
</dbReference>
<dbReference type="STRING" id="27349.A0A0L6U9Z6"/>
<dbReference type="Proteomes" id="UP000037035">
    <property type="component" value="Unassembled WGS sequence"/>
</dbReference>
<dbReference type="OrthoDB" id="2506630at2759"/>
<reference evidence="1 2" key="1">
    <citation type="submission" date="2015-08" db="EMBL/GenBank/DDBJ databases">
        <title>Next Generation Sequencing and Analysis of the Genome of Puccinia sorghi L Schw, the Causal Agent of Maize Common Rust.</title>
        <authorList>
            <person name="Rochi L."/>
            <person name="Burguener G."/>
            <person name="Darino M."/>
            <person name="Turjanski A."/>
            <person name="Kreff E."/>
            <person name="Dieguez M.J."/>
            <person name="Sacco F."/>
        </authorList>
    </citation>
    <scope>NUCLEOTIDE SEQUENCE [LARGE SCALE GENOMIC DNA]</scope>
    <source>
        <strain evidence="1 2">RO10H11247</strain>
    </source>
</reference>